<evidence type="ECO:0000313" key="2">
    <source>
        <dbReference type="EMBL" id="GAA2793616.1"/>
    </source>
</evidence>
<organism evidence="2 3">
    <name type="scientific">Saccharopolyspora taberi</name>
    <dbReference type="NCBI Taxonomy" id="60895"/>
    <lineage>
        <taxon>Bacteria</taxon>
        <taxon>Bacillati</taxon>
        <taxon>Actinomycetota</taxon>
        <taxon>Actinomycetes</taxon>
        <taxon>Pseudonocardiales</taxon>
        <taxon>Pseudonocardiaceae</taxon>
        <taxon>Saccharopolyspora</taxon>
    </lineage>
</organism>
<comment type="caution">
    <text evidence="2">The sequence shown here is derived from an EMBL/GenBank/DDBJ whole genome shotgun (WGS) entry which is preliminary data.</text>
</comment>
<name>A0ABN3VD99_9PSEU</name>
<evidence type="ECO:0000256" key="1">
    <source>
        <dbReference type="SAM" id="MobiDB-lite"/>
    </source>
</evidence>
<proteinExistence type="predicted"/>
<protein>
    <recommendedName>
        <fullName evidence="4">ATP-binding protein</fullName>
    </recommendedName>
</protein>
<evidence type="ECO:0008006" key="4">
    <source>
        <dbReference type="Google" id="ProtNLM"/>
    </source>
</evidence>
<dbReference type="Proteomes" id="UP001500979">
    <property type="component" value="Unassembled WGS sequence"/>
</dbReference>
<feature type="region of interest" description="Disordered" evidence="1">
    <location>
        <begin position="31"/>
        <end position="55"/>
    </location>
</feature>
<dbReference type="EMBL" id="BAAAUX010000014">
    <property type="protein sequence ID" value="GAA2793616.1"/>
    <property type="molecule type" value="Genomic_DNA"/>
</dbReference>
<gene>
    <name evidence="2" type="ORF">GCM10010470_30610</name>
</gene>
<keyword evidence="3" id="KW-1185">Reference proteome</keyword>
<evidence type="ECO:0000313" key="3">
    <source>
        <dbReference type="Proteomes" id="UP001500979"/>
    </source>
</evidence>
<reference evidence="2 3" key="1">
    <citation type="journal article" date="2019" name="Int. J. Syst. Evol. Microbiol.">
        <title>The Global Catalogue of Microorganisms (GCM) 10K type strain sequencing project: providing services to taxonomists for standard genome sequencing and annotation.</title>
        <authorList>
            <consortium name="The Broad Institute Genomics Platform"/>
            <consortium name="The Broad Institute Genome Sequencing Center for Infectious Disease"/>
            <person name="Wu L."/>
            <person name="Ma J."/>
        </authorList>
    </citation>
    <scope>NUCLEOTIDE SEQUENCE [LARGE SCALE GENOMIC DNA]</scope>
    <source>
        <strain evidence="2 3">JCM 9383</strain>
    </source>
</reference>
<accession>A0ABN3VD99</accession>
<sequence>MEEVRIRCELAEFRAKQGVPIAAVAIAGANGTGKATGWRRPPYKPGGKSSAAASAGELGDDVVVLLRASE</sequence>